<dbReference type="AlphaFoldDB" id="A0A2N3MYY9"/>
<evidence type="ECO:0000313" key="1">
    <source>
        <dbReference type="EMBL" id="PKS05390.1"/>
    </source>
</evidence>
<dbReference type="Proteomes" id="UP000233524">
    <property type="component" value="Unassembled WGS sequence"/>
</dbReference>
<dbReference type="EMBL" id="NLAX01001623">
    <property type="protein sequence ID" value="PKS05390.1"/>
    <property type="molecule type" value="Genomic_DNA"/>
</dbReference>
<gene>
    <name evidence="1" type="ORF">jhhlp_008765</name>
</gene>
<dbReference type="VEuPathDB" id="FungiDB:jhhlp_008765"/>
<dbReference type="STRING" id="41688.A0A2N3MYY9"/>
<evidence type="ECO:0000313" key="2">
    <source>
        <dbReference type="Proteomes" id="UP000233524"/>
    </source>
</evidence>
<dbReference type="PANTHER" id="PTHR35605">
    <property type="entry name" value="ECP2 EFFECTOR PROTEIN DOMAIN-CONTAINING PROTEIN-RELATED"/>
    <property type="match status" value="1"/>
</dbReference>
<dbReference type="PANTHER" id="PTHR35605:SF1">
    <property type="entry name" value="ECP2 EFFECTOR PROTEIN DOMAIN-CONTAINING PROTEIN-RELATED"/>
    <property type="match status" value="1"/>
</dbReference>
<keyword evidence="2" id="KW-1185">Reference proteome</keyword>
<name>A0A2N3MYY9_9PEZI</name>
<organism evidence="1 2">
    <name type="scientific">Lomentospora prolificans</name>
    <dbReference type="NCBI Taxonomy" id="41688"/>
    <lineage>
        <taxon>Eukaryota</taxon>
        <taxon>Fungi</taxon>
        <taxon>Dikarya</taxon>
        <taxon>Ascomycota</taxon>
        <taxon>Pezizomycotina</taxon>
        <taxon>Sordariomycetes</taxon>
        <taxon>Hypocreomycetidae</taxon>
        <taxon>Microascales</taxon>
        <taxon>Microascaceae</taxon>
        <taxon>Lomentospora</taxon>
    </lineage>
</organism>
<protein>
    <submittedName>
        <fullName evidence="1">Uncharacterized protein</fullName>
    </submittedName>
</protein>
<sequence length="247" mass="27242">MTYPATPESGFYKIPPPRLDLQYYHYHHQYQAIMQLTTLLLTLLPVLVAGRPHEPRDLTPGIEGYSIEDFTWEVPTTPGGSTTQVTGTVQDVVDKLDSLNPNWKDDFNFTTSDTASSLVSRSDGARLQKRGWNLPGLCNLRTSEWGYAAIPTLIDGINYLRGVPGRPTRGPGPGSCGRVSCSYNTAIYWCNDRTSSQTLGSFSDIANGADILGGSCAYAYWVFAVPYMNGQLFHSDNWNVIVRGDSC</sequence>
<dbReference type="InParanoid" id="A0A2N3MYY9"/>
<dbReference type="OrthoDB" id="5272418at2759"/>
<comment type="caution">
    <text evidence="1">The sequence shown here is derived from an EMBL/GenBank/DDBJ whole genome shotgun (WGS) entry which is preliminary data.</text>
</comment>
<accession>A0A2N3MYY9</accession>
<proteinExistence type="predicted"/>
<reference evidence="1 2" key="1">
    <citation type="journal article" date="2017" name="G3 (Bethesda)">
        <title>First Draft Genome Sequence of the Pathogenic Fungus Lomentospora prolificans (Formerly Scedosporium prolificans).</title>
        <authorList>
            <person name="Luo R."/>
            <person name="Zimin A."/>
            <person name="Workman R."/>
            <person name="Fan Y."/>
            <person name="Pertea G."/>
            <person name="Grossman N."/>
            <person name="Wear M.P."/>
            <person name="Jia B."/>
            <person name="Miller H."/>
            <person name="Casadevall A."/>
            <person name="Timp W."/>
            <person name="Zhang S.X."/>
            <person name="Salzberg S.L."/>
        </authorList>
    </citation>
    <scope>NUCLEOTIDE SEQUENCE [LARGE SCALE GENOMIC DNA]</scope>
    <source>
        <strain evidence="1 2">JHH-5317</strain>
    </source>
</reference>